<gene>
    <name evidence="2" type="ORF">Pmar_PMAR025365</name>
</gene>
<organism evidence="3">
    <name type="scientific">Perkinsus marinus (strain ATCC 50983 / TXsc)</name>
    <dbReference type="NCBI Taxonomy" id="423536"/>
    <lineage>
        <taxon>Eukaryota</taxon>
        <taxon>Sar</taxon>
        <taxon>Alveolata</taxon>
        <taxon>Perkinsozoa</taxon>
        <taxon>Perkinsea</taxon>
        <taxon>Perkinsida</taxon>
        <taxon>Perkinsidae</taxon>
        <taxon>Perkinsus</taxon>
    </lineage>
</organism>
<dbReference type="EMBL" id="GG675955">
    <property type="protein sequence ID" value="EER12731.1"/>
    <property type="molecule type" value="Genomic_DNA"/>
</dbReference>
<dbReference type="RefSeq" id="XP_002780936.1">
    <property type="nucleotide sequence ID" value="XM_002780890.1"/>
</dbReference>
<sequence length="323" mass="35565">MDIDRSPPSRGGSMGGMDATDDDKEDWGRLNDIIESIETLLATLRWLRQIQANDLEDNKENTNGNGVLKAIFDILRKCTDGDDAAIRTLSQQASGDMYRALELAALMSSPSPTPYTHEDDDESLYYMDWTEKTMINTADGGDEAYPRASNGIHPLPSRRLLVKEGILMQLSGSNTTSEGALSDDDRAWLGYLSGHLSTLLSTKDCWMGSEAPIRSSSLSPLMHAAATDTSSEFGGYLATLYRQELLPYHHQELTSNVVDALFDGLIRAKLEVEDDMKYDATASTIMGDHILDEHTLTVFKDRVINASSHIEIIKGTSAQVPNN</sequence>
<feature type="region of interest" description="Disordered" evidence="1">
    <location>
        <begin position="1"/>
        <end position="25"/>
    </location>
</feature>
<reference evidence="2 3" key="1">
    <citation type="submission" date="2008-07" db="EMBL/GenBank/DDBJ databases">
        <authorList>
            <person name="El-Sayed N."/>
            <person name="Caler E."/>
            <person name="Inman J."/>
            <person name="Amedeo P."/>
            <person name="Hass B."/>
            <person name="Wortman J."/>
        </authorList>
    </citation>
    <scope>NUCLEOTIDE SEQUENCE [LARGE SCALE GENOMIC DNA]</scope>
    <source>
        <strain evidence="3">ATCC 50983 / TXsc</strain>
    </source>
</reference>
<protein>
    <submittedName>
        <fullName evidence="2">Uncharacterized protein</fullName>
    </submittedName>
</protein>
<proteinExistence type="predicted"/>
<dbReference type="OrthoDB" id="10558437at2759"/>
<dbReference type="GeneID" id="9058766"/>
<dbReference type="Proteomes" id="UP000007800">
    <property type="component" value="Unassembled WGS sequence"/>
</dbReference>
<evidence type="ECO:0000313" key="3">
    <source>
        <dbReference type="Proteomes" id="UP000007800"/>
    </source>
</evidence>
<evidence type="ECO:0000313" key="2">
    <source>
        <dbReference type="EMBL" id="EER12731.1"/>
    </source>
</evidence>
<evidence type="ECO:0000256" key="1">
    <source>
        <dbReference type="SAM" id="MobiDB-lite"/>
    </source>
</evidence>
<dbReference type="InParanoid" id="C5KS40"/>
<accession>C5KS40</accession>
<name>C5KS40_PERM5</name>
<keyword evidence="3" id="KW-1185">Reference proteome</keyword>
<dbReference type="AlphaFoldDB" id="C5KS40"/>